<dbReference type="PRINTS" id="PR00509">
    <property type="entry name" value="PGMPMM"/>
</dbReference>
<dbReference type="Gene3D" id="3.40.120.10">
    <property type="entry name" value="Alpha-D-Glucose-1,6-Bisphosphate, subunit A, domain 3"/>
    <property type="match status" value="3"/>
</dbReference>
<evidence type="ECO:0000313" key="13">
    <source>
        <dbReference type="Proteomes" id="UP000230859"/>
    </source>
</evidence>
<evidence type="ECO:0000256" key="3">
    <source>
        <dbReference type="ARBA" id="ARBA00022553"/>
    </source>
</evidence>
<dbReference type="CDD" id="cd03089">
    <property type="entry name" value="PMM_PGM"/>
    <property type="match status" value="1"/>
</dbReference>
<comment type="similarity">
    <text evidence="2 7">Belongs to the phosphohexose mutase family.</text>
</comment>
<dbReference type="Proteomes" id="UP000230859">
    <property type="component" value="Unassembled WGS sequence"/>
</dbReference>
<dbReference type="Gene3D" id="3.30.310.50">
    <property type="entry name" value="Alpha-D-phosphohexomutase, C-terminal domain"/>
    <property type="match status" value="1"/>
</dbReference>
<dbReference type="PANTHER" id="PTHR43771:SF2">
    <property type="entry name" value="PHOSPHOMANNOMUTASE_PHOSPHOGLUCOMUTASE"/>
    <property type="match status" value="1"/>
</dbReference>
<name>A0A2H0LQ46_9BACT</name>
<keyword evidence="3" id="KW-0597">Phosphoprotein</keyword>
<dbReference type="Pfam" id="PF02880">
    <property type="entry name" value="PGM_PMM_III"/>
    <property type="match status" value="1"/>
</dbReference>
<feature type="domain" description="Alpha-D-phosphohexomutase alpha/beta/alpha" evidence="10">
    <location>
        <begin position="150"/>
        <end position="247"/>
    </location>
</feature>
<feature type="domain" description="Alpha-D-phosphohexomutase C-terminal" evidence="8">
    <location>
        <begin position="367"/>
        <end position="440"/>
    </location>
</feature>
<evidence type="ECO:0000259" key="9">
    <source>
        <dbReference type="Pfam" id="PF02878"/>
    </source>
</evidence>
<gene>
    <name evidence="12" type="ORF">COV74_04560</name>
</gene>
<feature type="domain" description="Alpha-D-phosphohexomutase alpha/beta/alpha" evidence="9">
    <location>
        <begin position="4"/>
        <end position="135"/>
    </location>
</feature>
<evidence type="ECO:0000259" key="8">
    <source>
        <dbReference type="Pfam" id="PF00408"/>
    </source>
</evidence>
<evidence type="ECO:0000313" key="12">
    <source>
        <dbReference type="EMBL" id="PIQ86498.1"/>
    </source>
</evidence>
<dbReference type="InterPro" id="IPR005843">
    <property type="entry name" value="A-D-PHexomutase_C"/>
</dbReference>
<accession>A0A2H0LQ46</accession>
<comment type="caution">
    <text evidence="12">The sequence shown here is derived from an EMBL/GenBank/DDBJ whole genome shotgun (WGS) entry which is preliminary data.</text>
</comment>
<comment type="cofactor">
    <cofactor evidence="1">
        <name>Mg(2+)</name>
        <dbReference type="ChEBI" id="CHEBI:18420"/>
    </cofactor>
</comment>
<dbReference type="InterPro" id="IPR036900">
    <property type="entry name" value="A-D-PHexomutase_C_sf"/>
</dbReference>
<dbReference type="SUPFAM" id="SSF53738">
    <property type="entry name" value="Phosphoglucomutase, first 3 domains"/>
    <property type="match status" value="3"/>
</dbReference>
<reference evidence="12 13" key="1">
    <citation type="submission" date="2017-09" db="EMBL/GenBank/DDBJ databases">
        <title>Depth-based differentiation of microbial function through sediment-hosted aquifers and enrichment of novel symbionts in the deep terrestrial subsurface.</title>
        <authorList>
            <person name="Probst A.J."/>
            <person name="Ladd B."/>
            <person name="Jarett J.K."/>
            <person name="Geller-Mcgrath D.E."/>
            <person name="Sieber C.M."/>
            <person name="Emerson J.B."/>
            <person name="Anantharaman K."/>
            <person name="Thomas B.C."/>
            <person name="Malmstrom R."/>
            <person name="Stieglmeier M."/>
            <person name="Klingl A."/>
            <person name="Woyke T."/>
            <person name="Ryan C.M."/>
            <person name="Banfield J.F."/>
        </authorList>
    </citation>
    <scope>NUCLEOTIDE SEQUENCE [LARGE SCALE GENOMIC DNA]</scope>
    <source>
        <strain evidence="12">CG11_big_fil_rev_8_21_14_0_20_45_26</strain>
    </source>
</reference>
<evidence type="ECO:0000259" key="10">
    <source>
        <dbReference type="Pfam" id="PF02879"/>
    </source>
</evidence>
<organism evidence="12 13">
    <name type="scientific">Candidatus Abzuiibacterium crystallinum</name>
    <dbReference type="NCBI Taxonomy" id="1974748"/>
    <lineage>
        <taxon>Bacteria</taxon>
        <taxon>Pseudomonadati</taxon>
        <taxon>Candidatus Omnitrophota</taxon>
        <taxon>Candidatus Abzuiibacterium</taxon>
    </lineage>
</organism>
<dbReference type="InterPro" id="IPR016055">
    <property type="entry name" value="A-D-PHexomutase_a/b/a-I/II/III"/>
</dbReference>
<dbReference type="InterPro" id="IPR005844">
    <property type="entry name" value="A-D-PHexomutase_a/b/a-I"/>
</dbReference>
<dbReference type="AlphaFoldDB" id="A0A2H0LQ46"/>
<proteinExistence type="inferred from homology"/>
<dbReference type="GO" id="GO:0005975">
    <property type="term" value="P:carbohydrate metabolic process"/>
    <property type="evidence" value="ECO:0007669"/>
    <property type="project" value="InterPro"/>
</dbReference>
<keyword evidence="5 7" id="KW-0460">Magnesium</keyword>
<evidence type="ECO:0000259" key="11">
    <source>
        <dbReference type="Pfam" id="PF02880"/>
    </source>
</evidence>
<evidence type="ECO:0000256" key="4">
    <source>
        <dbReference type="ARBA" id="ARBA00022723"/>
    </source>
</evidence>
<dbReference type="InterPro" id="IPR005846">
    <property type="entry name" value="A-D-PHexomutase_a/b/a-III"/>
</dbReference>
<dbReference type="Pfam" id="PF00408">
    <property type="entry name" value="PGM_PMM_IV"/>
    <property type="match status" value="1"/>
</dbReference>
<evidence type="ECO:0000256" key="6">
    <source>
        <dbReference type="ARBA" id="ARBA00023235"/>
    </source>
</evidence>
<protein>
    <submittedName>
        <fullName evidence="12">Phosphomannomutase</fullName>
    </submittedName>
</protein>
<dbReference type="GO" id="GO:0000287">
    <property type="term" value="F:magnesium ion binding"/>
    <property type="evidence" value="ECO:0007669"/>
    <property type="project" value="InterPro"/>
</dbReference>
<dbReference type="PROSITE" id="PS00710">
    <property type="entry name" value="PGM_PMM"/>
    <property type="match status" value="1"/>
</dbReference>
<dbReference type="InterPro" id="IPR016066">
    <property type="entry name" value="A-D-PHexomutase_CS"/>
</dbReference>
<dbReference type="InterPro" id="IPR005845">
    <property type="entry name" value="A-D-PHexomutase_a/b/a-II"/>
</dbReference>
<evidence type="ECO:0000256" key="1">
    <source>
        <dbReference type="ARBA" id="ARBA00001946"/>
    </source>
</evidence>
<dbReference type="InterPro" id="IPR005841">
    <property type="entry name" value="Alpha-D-phosphohexomutase_SF"/>
</dbReference>
<keyword evidence="6" id="KW-0413">Isomerase</keyword>
<sequence length="449" mass="50017">MNTQIFREYDIRGVADRDLTSSTVELIGKAYGTFLKRQKKTVISLSRDCRVSSPRIHEAFLKGVLSTGVNVYDIGLTTTPCLYFSIFHLKTQGGVMITGSHNPPDQNGLKMCIDTASLFGSQIQELKGLIEKSDFETGQGKVTEKPVLKIYTDYIKGLFKSQNRLKVVVDCGNGMTGMIAPEVFKSFGHEVIELYTKVDGTFPNHPADPSEPKNLKELIEQVKVTKAHVGLAFDGDGDRVGVVDHEGNIIPGDILLILYSRAILAKKKGGTFIADVKCSNLLFQDIETHGGRAIMWKTGHSLIKAKMKEEKAVLAGEMSGHMFFADRWFGFDSGIYGACRVLEILDETQKTIPSLLSGVPKTVATPEIRVSCPDDKKFNIVRRVVESFKTEKYQVVDIDGVRVEFKDGWGLLRASNTQPVLVMRFEAQNEKRLNEIRQLIEAKVKEFSK</sequence>
<evidence type="ECO:0000256" key="2">
    <source>
        <dbReference type="ARBA" id="ARBA00010231"/>
    </source>
</evidence>
<evidence type="ECO:0000256" key="7">
    <source>
        <dbReference type="RuleBase" id="RU004326"/>
    </source>
</evidence>
<dbReference type="SUPFAM" id="SSF55957">
    <property type="entry name" value="Phosphoglucomutase, C-terminal domain"/>
    <property type="match status" value="1"/>
</dbReference>
<dbReference type="GO" id="GO:0016868">
    <property type="term" value="F:intramolecular phosphotransferase activity"/>
    <property type="evidence" value="ECO:0007669"/>
    <property type="project" value="InterPro"/>
</dbReference>
<keyword evidence="4 7" id="KW-0479">Metal-binding</keyword>
<dbReference type="Pfam" id="PF02878">
    <property type="entry name" value="PGM_PMM_I"/>
    <property type="match status" value="1"/>
</dbReference>
<feature type="domain" description="Alpha-D-phosphohexomutase alpha/beta/alpha" evidence="11">
    <location>
        <begin position="252"/>
        <end position="360"/>
    </location>
</feature>
<dbReference type="Pfam" id="PF02879">
    <property type="entry name" value="PGM_PMM_II"/>
    <property type="match status" value="1"/>
</dbReference>
<dbReference type="PANTHER" id="PTHR43771">
    <property type="entry name" value="PHOSPHOMANNOMUTASE"/>
    <property type="match status" value="1"/>
</dbReference>
<dbReference type="EMBL" id="PCVY01000043">
    <property type="protein sequence ID" value="PIQ86498.1"/>
    <property type="molecule type" value="Genomic_DNA"/>
</dbReference>
<evidence type="ECO:0000256" key="5">
    <source>
        <dbReference type="ARBA" id="ARBA00022842"/>
    </source>
</evidence>